<feature type="compositionally biased region" description="Low complexity" evidence="7">
    <location>
        <begin position="9"/>
        <end position="24"/>
    </location>
</feature>
<accession>A0AAV0USC2</accession>
<dbReference type="GO" id="GO:0005669">
    <property type="term" value="C:transcription factor TFIID complex"/>
    <property type="evidence" value="ECO:0007669"/>
    <property type="project" value="InterPro"/>
</dbReference>
<dbReference type="SMART" id="SM00576">
    <property type="entry name" value="BTP"/>
    <property type="match status" value="1"/>
</dbReference>
<organism evidence="9 10">
    <name type="scientific">Hyaloperonospora brassicae</name>
    <name type="common">Brassica downy mildew</name>
    <name type="synonym">Peronospora brassicae</name>
    <dbReference type="NCBI Taxonomy" id="162125"/>
    <lineage>
        <taxon>Eukaryota</taxon>
        <taxon>Sar</taxon>
        <taxon>Stramenopiles</taxon>
        <taxon>Oomycota</taxon>
        <taxon>Peronosporomycetes</taxon>
        <taxon>Peronosporales</taxon>
        <taxon>Peronosporaceae</taxon>
        <taxon>Hyaloperonospora</taxon>
    </lineage>
</organism>
<evidence type="ECO:0000256" key="4">
    <source>
        <dbReference type="ARBA" id="ARBA00023015"/>
    </source>
</evidence>
<gene>
    <name evidence="9" type="ORF">HBR001_LOCUS7398</name>
</gene>
<dbReference type="PANTHER" id="PTHR46338:SF1">
    <property type="entry name" value="TRANSCRIPTION INITIATION FACTOR TFIID SUBUNIT 8"/>
    <property type="match status" value="1"/>
</dbReference>
<feature type="compositionally biased region" description="Polar residues" evidence="7">
    <location>
        <begin position="323"/>
        <end position="342"/>
    </location>
</feature>
<protein>
    <recommendedName>
        <fullName evidence="3">Transcription initiation factor TFIID subunit 8</fullName>
    </recommendedName>
</protein>
<comment type="similarity">
    <text evidence="2">Belongs to the TAF8 family.</text>
</comment>
<evidence type="ECO:0000259" key="8">
    <source>
        <dbReference type="SMART" id="SM00576"/>
    </source>
</evidence>
<evidence type="ECO:0000256" key="7">
    <source>
        <dbReference type="SAM" id="MobiDB-lite"/>
    </source>
</evidence>
<evidence type="ECO:0000256" key="5">
    <source>
        <dbReference type="ARBA" id="ARBA00023163"/>
    </source>
</evidence>
<feature type="domain" description="Bromodomain associated" evidence="8">
    <location>
        <begin position="87"/>
        <end position="163"/>
    </location>
</feature>
<dbReference type="InterPro" id="IPR037818">
    <property type="entry name" value="TAF8"/>
</dbReference>
<keyword evidence="10" id="KW-1185">Reference proteome</keyword>
<dbReference type="PANTHER" id="PTHR46338">
    <property type="entry name" value="TRANSCRIPTION INITIATION FACTOR TFIID SUBUNIT 8"/>
    <property type="match status" value="1"/>
</dbReference>
<dbReference type="Proteomes" id="UP001162031">
    <property type="component" value="Unassembled WGS sequence"/>
</dbReference>
<evidence type="ECO:0000256" key="3">
    <source>
        <dbReference type="ARBA" id="ARBA00017307"/>
    </source>
</evidence>
<reference evidence="9" key="1">
    <citation type="submission" date="2022-12" db="EMBL/GenBank/DDBJ databases">
        <authorList>
            <person name="Webb A."/>
        </authorList>
    </citation>
    <scope>NUCLEOTIDE SEQUENCE</scope>
    <source>
        <strain evidence="9">Hp1</strain>
    </source>
</reference>
<feature type="region of interest" description="Disordered" evidence="7">
    <location>
        <begin position="1"/>
        <end position="63"/>
    </location>
</feature>
<dbReference type="CDD" id="cd08049">
    <property type="entry name" value="TAF8"/>
    <property type="match status" value="1"/>
</dbReference>
<evidence type="ECO:0000256" key="1">
    <source>
        <dbReference type="ARBA" id="ARBA00004123"/>
    </source>
</evidence>
<comment type="caution">
    <text evidence="9">The sequence shown here is derived from an EMBL/GenBank/DDBJ whole genome shotgun (WGS) entry which is preliminary data.</text>
</comment>
<dbReference type="InterPro" id="IPR009072">
    <property type="entry name" value="Histone-fold"/>
</dbReference>
<dbReference type="Pfam" id="PF10406">
    <property type="entry name" value="TAF8_C"/>
    <property type="match status" value="1"/>
</dbReference>
<keyword evidence="4" id="KW-0805">Transcription regulation</keyword>
<dbReference type="InterPro" id="IPR006565">
    <property type="entry name" value="BTP"/>
</dbReference>
<dbReference type="Gene3D" id="1.10.20.10">
    <property type="entry name" value="Histone, subunit A"/>
    <property type="match status" value="1"/>
</dbReference>
<sequence>MVTGSKSIAAPETSSAAPAASMAAAPPPAPSLHRTNASPPALPRKKEVRKPSHAASGGTSVSMSKKAAADGSLDALVGGAAGLSSGDLFARNLSVMSVAHVANGVGFDAVQKSAADALAEILAKYIQRLGGAAKGIAELAGRTQVKATDVLHALQDLEPSAVDLTDLVKTLGTAKRPFPRDVAAFPARKRDISSSAMEQTKIGRREQLPLHVPSFVPPLPNRHTYSSDSRLVVEREQDTKRQRLELIGEKAQVRQSLHGLQTVAAKRSAVSVHQPTWNAFQGSTGDTATRNPFVQAPIVSPNAKSIFACEGRDFVPKVDRNAAQSKNQLSSNVTIPKLSSQELGKEEKILSGTFHDGDSE</sequence>
<keyword evidence="6" id="KW-0539">Nucleus</keyword>
<dbReference type="SUPFAM" id="SSF47113">
    <property type="entry name" value="Histone-fold"/>
    <property type="match status" value="1"/>
</dbReference>
<keyword evidence="5" id="KW-0804">Transcription</keyword>
<dbReference type="Pfam" id="PF07524">
    <property type="entry name" value="Bromo_TP"/>
    <property type="match status" value="1"/>
</dbReference>
<proteinExistence type="inferred from homology"/>
<dbReference type="AlphaFoldDB" id="A0AAV0USC2"/>
<feature type="compositionally biased region" description="Basic and acidic residues" evidence="7">
    <location>
        <begin position="343"/>
        <end position="360"/>
    </location>
</feature>
<feature type="region of interest" description="Disordered" evidence="7">
    <location>
        <begin position="217"/>
        <end position="236"/>
    </location>
</feature>
<comment type="subcellular location">
    <subcellularLocation>
        <location evidence="1">Nucleus</location>
    </subcellularLocation>
</comment>
<evidence type="ECO:0000313" key="10">
    <source>
        <dbReference type="Proteomes" id="UP001162031"/>
    </source>
</evidence>
<feature type="region of interest" description="Disordered" evidence="7">
    <location>
        <begin position="323"/>
        <end position="360"/>
    </location>
</feature>
<dbReference type="CDD" id="cd00076">
    <property type="entry name" value="HFD_SF"/>
    <property type="match status" value="1"/>
</dbReference>
<name>A0AAV0USC2_HYABA</name>
<dbReference type="EMBL" id="CANTFL010001360">
    <property type="protein sequence ID" value="CAI5738171.1"/>
    <property type="molecule type" value="Genomic_DNA"/>
</dbReference>
<evidence type="ECO:0000256" key="2">
    <source>
        <dbReference type="ARBA" id="ARBA00008767"/>
    </source>
</evidence>
<dbReference type="InterPro" id="IPR019473">
    <property type="entry name" value="TFIID_su8_C"/>
</dbReference>
<evidence type="ECO:0000256" key="6">
    <source>
        <dbReference type="ARBA" id="ARBA00023242"/>
    </source>
</evidence>
<dbReference type="GO" id="GO:0046982">
    <property type="term" value="F:protein heterodimerization activity"/>
    <property type="evidence" value="ECO:0007669"/>
    <property type="project" value="InterPro"/>
</dbReference>
<evidence type="ECO:0000313" key="9">
    <source>
        <dbReference type="EMBL" id="CAI5738171.1"/>
    </source>
</evidence>